<dbReference type="Proteomes" id="UP001223420">
    <property type="component" value="Unassembled WGS sequence"/>
</dbReference>
<reference evidence="2" key="2">
    <citation type="submission" date="2024-06" db="EMBL/GenBank/DDBJ databases">
        <authorList>
            <person name="Campbell A.G."/>
        </authorList>
    </citation>
    <scope>NUCLEOTIDE SEQUENCE</scope>
    <source>
        <strain evidence="2">EM17</strain>
    </source>
</reference>
<dbReference type="RefSeq" id="WP_230367646.1">
    <property type="nucleotide sequence ID" value="NZ_JAJALK010000014.1"/>
</dbReference>
<sequence>MRTSNRITEIHAGLRALDREETALSAILRQRVQEALNDPRLAIPAEQVLADLRAYHAERIRAAKRGA</sequence>
<name>A0AAJ1U1I9_9HYPH</name>
<organism evidence="1 3">
    <name type="scientific">Methylobacterium brachiatum</name>
    <dbReference type="NCBI Taxonomy" id="269660"/>
    <lineage>
        <taxon>Bacteria</taxon>
        <taxon>Pseudomonadati</taxon>
        <taxon>Pseudomonadota</taxon>
        <taxon>Alphaproteobacteria</taxon>
        <taxon>Hyphomicrobiales</taxon>
        <taxon>Methylobacteriaceae</taxon>
        <taxon>Methylobacterium</taxon>
    </lineage>
</organism>
<dbReference type="Gene3D" id="6.20.450.20">
    <property type="match status" value="1"/>
</dbReference>
<dbReference type="AlphaFoldDB" id="A0AAJ1U1I9"/>
<evidence type="ECO:0000313" key="1">
    <source>
        <dbReference type="EMBL" id="MDQ0546273.1"/>
    </source>
</evidence>
<reference evidence="1" key="1">
    <citation type="submission" date="2023-07" db="EMBL/GenBank/DDBJ databases">
        <title>Genomic Encyclopedia of Type Strains, Phase IV (KMG-IV): sequencing the most valuable type-strain genomes for metagenomic binning, comparative biology and taxonomic classification.</title>
        <authorList>
            <person name="Goeker M."/>
        </authorList>
    </citation>
    <scope>NUCLEOTIDE SEQUENCE</scope>
    <source>
        <strain evidence="1">DSM 19569</strain>
    </source>
</reference>
<protein>
    <submittedName>
        <fullName evidence="1">Antitoxin ParD1/3/4</fullName>
    </submittedName>
    <submittedName>
        <fullName evidence="2">Type II toxin-antitoxin system ParD family antitoxin</fullName>
    </submittedName>
</protein>
<evidence type="ECO:0000313" key="4">
    <source>
        <dbReference type="Proteomes" id="UP001432995"/>
    </source>
</evidence>
<evidence type="ECO:0000313" key="3">
    <source>
        <dbReference type="Proteomes" id="UP001223420"/>
    </source>
</evidence>
<proteinExistence type="predicted"/>
<comment type="caution">
    <text evidence="1">The sequence shown here is derived from an EMBL/GenBank/DDBJ whole genome shotgun (WGS) entry which is preliminary data.</text>
</comment>
<dbReference type="Proteomes" id="UP001432995">
    <property type="component" value="Unassembled WGS sequence"/>
</dbReference>
<accession>A0AAJ1U1I9</accession>
<keyword evidence="4" id="KW-1185">Reference proteome</keyword>
<evidence type="ECO:0000313" key="2">
    <source>
        <dbReference type="EMBL" id="MER2289668.1"/>
    </source>
</evidence>
<dbReference type="EMBL" id="JBELQD010000016">
    <property type="protein sequence ID" value="MER2289668.1"/>
    <property type="molecule type" value="Genomic_DNA"/>
</dbReference>
<dbReference type="EMBL" id="JAUSWL010000013">
    <property type="protein sequence ID" value="MDQ0546273.1"/>
    <property type="molecule type" value="Genomic_DNA"/>
</dbReference>
<gene>
    <name evidence="2" type="ORF">ABS770_15480</name>
    <name evidence="1" type="ORF">QO001_005224</name>
</gene>